<keyword evidence="4" id="KW-0732">Signal</keyword>
<sequence length="458" mass="52291">MFVQAFHYRWNSPPQLANSPYSDPEHLLFNQEGLISLNDSAAVLRCLEQLHVRNDAEGTLARWKQQLIFQELLHTIMLDRQMANEQGSTQLAVEKAIAYMESHYMDEISIRSLAQNQGISPSNFAGMFKKQTGMRPVEYLAHLRMQHAKASLAAREGLKTVATKVGYRDELYFSRTFKKIVGVSPTLYAKKHSEDKLMTVFPQLNDYLPALDLRPFATLSYAGNDQIRGLLPHIAEDLKDVKIMGRWDHPDKETVLRADPQLILGTNWHSLMMDSYRNVAPTITVWMKDDWRSTLYDVAGLFGKKEQAADWLRMYDQRVAEARARLRASNQRGKSVMVLVAASDEWRVYGGKRQLGDILYRDLGLSPPQGISSASHYTVISQQDLCRLNPDYLILSTCNSNFNTQLTDELKQSGTWSALRAVQSNQVMEVPSWFNMHAPMQHLRSMNLIVNYLTSRSS</sequence>
<organism evidence="10 11">
    <name type="scientific">Paenibacillus qinlingensis</name>
    <dbReference type="NCBI Taxonomy" id="1837343"/>
    <lineage>
        <taxon>Bacteria</taxon>
        <taxon>Bacillati</taxon>
        <taxon>Bacillota</taxon>
        <taxon>Bacilli</taxon>
        <taxon>Bacillales</taxon>
        <taxon>Paenibacillaceae</taxon>
        <taxon>Paenibacillus</taxon>
    </lineage>
</organism>
<keyword evidence="3" id="KW-0813">Transport</keyword>
<keyword evidence="7" id="KW-0804">Transcription</keyword>
<comment type="caution">
    <text evidence="10">The sequence shown here is derived from an EMBL/GenBank/DDBJ whole genome shotgun (WGS) entry which is preliminary data.</text>
</comment>
<keyword evidence="11" id="KW-1185">Reference proteome</keyword>
<dbReference type="SUPFAM" id="SSF46689">
    <property type="entry name" value="Homeodomain-like"/>
    <property type="match status" value="2"/>
</dbReference>
<dbReference type="InterPro" id="IPR018060">
    <property type="entry name" value="HTH_AraC"/>
</dbReference>
<reference evidence="10 11" key="1">
    <citation type="submission" date="2023-07" db="EMBL/GenBank/DDBJ databases">
        <title>Sorghum-associated microbial communities from plants grown in Nebraska, USA.</title>
        <authorList>
            <person name="Schachtman D."/>
        </authorList>
    </citation>
    <scope>NUCLEOTIDE SEQUENCE [LARGE SCALE GENOMIC DNA]</scope>
    <source>
        <strain evidence="10 11">CC258</strain>
    </source>
</reference>
<evidence type="ECO:0000259" key="8">
    <source>
        <dbReference type="PROSITE" id="PS01124"/>
    </source>
</evidence>
<evidence type="ECO:0000313" key="10">
    <source>
        <dbReference type="EMBL" id="MDR6550724.1"/>
    </source>
</evidence>
<name>A0ABU1NTD9_9BACL</name>
<dbReference type="Pfam" id="PF01497">
    <property type="entry name" value="Peripla_BP_2"/>
    <property type="match status" value="1"/>
</dbReference>
<evidence type="ECO:0000256" key="1">
    <source>
        <dbReference type="ARBA" id="ARBA00004196"/>
    </source>
</evidence>
<dbReference type="InterPro" id="IPR009057">
    <property type="entry name" value="Homeodomain-like_sf"/>
</dbReference>
<keyword evidence="5" id="KW-0805">Transcription regulation</keyword>
<proteinExistence type="inferred from homology"/>
<dbReference type="SMART" id="SM00342">
    <property type="entry name" value="HTH_ARAC"/>
    <property type="match status" value="1"/>
</dbReference>
<dbReference type="Gene3D" id="3.40.50.1980">
    <property type="entry name" value="Nitrogenase molybdenum iron protein domain"/>
    <property type="match status" value="2"/>
</dbReference>
<dbReference type="SUPFAM" id="SSF53807">
    <property type="entry name" value="Helical backbone' metal receptor"/>
    <property type="match status" value="1"/>
</dbReference>
<feature type="domain" description="Fe/B12 periplasmic-binding" evidence="9">
    <location>
        <begin position="196"/>
        <end position="458"/>
    </location>
</feature>
<dbReference type="Pfam" id="PF12833">
    <property type="entry name" value="HTH_18"/>
    <property type="match status" value="1"/>
</dbReference>
<comment type="similarity">
    <text evidence="2">Belongs to the bacterial solute-binding protein 8 family.</text>
</comment>
<evidence type="ECO:0000256" key="2">
    <source>
        <dbReference type="ARBA" id="ARBA00008814"/>
    </source>
</evidence>
<dbReference type="InterPro" id="IPR002491">
    <property type="entry name" value="ABC_transptr_periplasmic_BD"/>
</dbReference>
<dbReference type="Gene3D" id="1.10.10.60">
    <property type="entry name" value="Homeodomain-like"/>
    <property type="match status" value="2"/>
</dbReference>
<evidence type="ECO:0000256" key="6">
    <source>
        <dbReference type="ARBA" id="ARBA00023125"/>
    </source>
</evidence>
<keyword evidence="6" id="KW-0238">DNA-binding</keyword>
<gene>
    <name evidence="10" type="ORF">J2736_001911</name>
</gene>
<comment type="subcellular location">
    <subcellularLocation>
        <location evidence="1">Cell envelope</location>
    </subcellularLocation>
</comment>
<dbReference type="PANTHER" id="PTHR30532">
    <property type="entry name" value="IRON III DICITRATE-BINDING PERIPLASMIC PROTEIN"/>
    <property type="match status" value="1"/>
</dbReference>
<dbReference type="InterPro" id="IPR051313">
    <property type="entry name" value="Bact_iron-sidero_bind"/>
</dbReference>
<dbReference type="InterPro" id="IPR018062">
    <property type="entry name" value="HTH_AraC-typ_CS"/>
</dbReference>
<dbReference type="PROSITE" id="PS01124">
    <property type="entry name" value="HTH_ARAC_FAMILY_2"/>
    <property type="match status" value="1"/>
</dbReference>
<dbReference type="PROSITE" id="PS00041">
    <property type="entry name" value="HTH_ARAC_FAMILY_1"/>
    <property type="match status" value="1"/>
</dbReference>
<dbReference type="EMBL" id="JAVDSB010000002">
    <property type="protein sequence ID" value="MDR6550724.1"/>
    <property type="molecule type" value="Genomic_DNA"/>
</dbReference>
<protein>
    <submittedName>
        <fullName evidence="10">ABC-type Fe3+-hydroxamate transport system substrate-binding protein</fullName>
    </submittedName>
</protein>
<evidence type="ECO:0000256" key="5">
    <source>
        <dbReference type="ARBA" id="ARBA00023015"/>
    </source>
</evidence>
<evidence type="ECO:0000256" key="3">
    <source>
        <dbReference type="ARBA" id="ARBA00022448"/>
    </source>
</evidence>
<accession>A0ABU1NTD9</accession>
<evidence type="ECO:0000256" key="7">
    <source>
        <dbReference type="ARBA" id="ARBA00023163"/>
    </source>
</evidence>
<dbReference type="PROSITE" id="PS50983">
    <property type="entry name" value="FE_B12_PBP"/>
    <property type="match status" value="1"/>
</dbReference>
<dbReference type="Proteomes" id="UP001267290">
    <property type="component" value="Unassembled WGS sequence"/>
</dbReference>
<evidence type="ECO:0000313" key="11">
    <source>
        <dbReference type="Proteomes" id="UP001267290"/>
    </source>
</evidence>
<evidence type="ECO:0000256" key="4">
    <source>
        <dbReference type="ARBA" id="ARBA00022729"/>
    </source>
</evidence>
<dbReference type="PANTHER" id="PTHR30532:SF21">
    <property type="entry name" value="SIDEROPHORE-BINDING LIPOPROTEIN YFIY-RELATED"/>
    <property type="match status" value="1"/>
</dbReference>
<feature type="domain" description="HTH araC/xylS-type" evidence="8">
    <location>
        <begin position="94"/>
        <end position="191"/>
    </location>
</feature>
<evidence type="ECO:0000259" key="9">
    <source>
        <dbReference type="PROSITE" id="PS50983"/>
    </source>
</evidence>